<comment type="caution">
    <text evidence="1">The sequence shown here is derived from an EMBL/GenBank/DDBJ whole genome shotgun (WGS) entry which is preliminary data.</text>
</comment>
<keyword evidence="2" id="KW-1185">Reference proteome</keyword>
<dbReference type="Proteomes" id="UP000541444">
    <property type="component" value="Unassembled WGS sequence"/>
</dbReference>
<dbReference type="EMBL" id="JACGCM010000376">
    <property type="protein sequence ID" value="KAF6172865.1"/>
    <property type="molecule type" value="Genomic_DNA"/>
</dbReference>
<dbReference type="OrthoDB" id="427480at2759"/>
<accession>A0A7J7P0A0</accession>
<proteinExistence type="predicted"/>
<reference evidence="1 2" key="1">
    <citation type="journal article" date="2020" name="IScience">
        <title>Genome Sequencing of the Endangered Kingdonia uniflora (Circaeasteraceae, Ranunculales) Reveals Potential Mechanisms of Evolutionary Specialization.</title>
        <authorList>
            <person name="Sun Y."/>
            <person name="Deng T."/>
            <person name="Zhang A."/>
            <person name="Moore M.J."/>
            <person name="Landis J.B."/>
            <person name="Lin N."/>
            <person name="Zhang H."/>
            <person name="Zhang X."/>
            <person name="Huang J."/>
            <person name="Zhang X."/>
            <person name="Sun H."/>
            <person name="Wang H."/>
        </authorList>
    </citation>
    <scope>NUCLEOTIDE SEQUENCE [LARGE SCALE GENOMIC DNA]</scope>
    <source>
        <strain evidence="1">TB1705</strain>
        <tissue evidence="1">Leaf</tissue>
    </source>
</reference>
<evidence type="ECO:0000313" key="2">
    <source>
        <dbReference type="Proteomes" id="UP000541444"/>
    </source>
</evidence>
<sequence length="176" mass="19614">MGLVRETNTIGDVSTPEVGLIHRECKCGRRYSRINIGGYEFSTGYTSVHGERPSAEYAKLRKESLESKFGHALGTYSSTNLSAYYRFGPFLAIYRAAIISFQVAKLTVWHFYLQDINKRAAKVAINLMVNQVLEVSSESKVNKMARLFSDFVDGCLSVPINVPGFTYHTAIKAGQT</sequence>
<organism evidence="1 2">
    <name type="scientific">Kingdonia uniflora</name>
    <dbReference type="NCBI Taxonomy" id="39325"/>
    <lineage>
        <taxon>Eukaryota</taxon>
        <taxon>Viridiplantae</taxon>
        <taxon>Streptophyta</taxon>
        <taxon>Embryophyta</taxon>
        <taxon>Tracheophyta</taxon>
        <taxon>Spermatophyta</taxon>
        <taxon>Magnoliopsida</taxon>
        <taxon>Ranunculales</taxon>
        <taxon>Circaeasteraceae</taxon>
        <taxon>Kingdonia</taxon>
    </lineage>
</organism>
<dbReference type="AlphaFoldDB" id="A0A7J7P0A0"/>
<name>A0A7J7P0A0_9MAGN</name>
<gene>
    <name evidence="1" type="ORF">GIB67_035419</name>
</gene>
<protein>
    <submittedName>
        <fullName evidence="1">Uncharacterized protein</fullName>
    </submittedName>
</protein>
<evidence type="ECO:0000313" key="1">
    <source>
        <dbReference type="EMBL" id="KAF6172865.1"/>
    </source>
</evidence>